<dbReference type="InterPro" id="IPR036812">
    <property type="entry name" value="NAD(P)_OxRdtase_dom_sf"/>
</dbReference>
<evidence type="ECO:0000256" key="1">
    <source>
        <dbReference type="ARBA" id="ARBA00023002"/>
    </source>
</evidence>
<dbReference type="InterPro" id="IPR020471">
    <property type="entry name" value="AKR"/>
</dbReference>
<dbReference type="AlphaFoldDB" id="A0A8H3EVV2"/>
<proteinExistence type="predicted"/>
<dbReference type="FunFam" id="3.20.20.100:FF:000045">
    <property type="entry name" value="Aldo-keto reductase (AKR), putative"/>
    <property type="match status" value="1"/>
</dbReference>
<feature type="domain" description="NADP-dependent oxidoreductase" evidence="2">
    <location>
        <begin position="25"/>
        <end position="213"/>
    </location>
</feature>
<keyword evidence="1" id="KW-0560">Oxidoreductase</keyword>
<dbReference type="SUPFAM" id="SSF51430">
    <property type="entry name" value="NAD(P)-linked oxidoreductase"/>
    <property type="match status" value="1"/>
</dbReference>
<protein>
    <recommendedName>
        <fullName evidence="2">NADP-dependent oxidoreductase domain-containing protein</fullName>
    </recommendedName>
</protein>
<dbReference type="PANTHER" id="PTHR43827:SF8">
    <property type="entry name" value="ALDO_KETO REDUCTASE FAMILY PROTEIN"/>
    <property type="match status" value="1"/>
</dbReference>
<dbReference type="Gene3D" id="3.20.20.100">
    <property type="entry name" value="NADP-dependent oxidoreductase domain"/>
    <property type="match status" value="1"/>
</dbReference>
<sequence length="310" mass="34762">MPSALLDNLLLHGKQAIPTFLYGTAWKKEKTADLVYLAICSGFKGIDTAAQPKHYREDLVGQGVRRALNEDKISRDDLFIQTKFTSVNGQDPNKMPYNPNASISEQVHASIRSSLRNLRPSAEESSSESTYLDCLVLHSPLPTMAQTLEAWRAAEAYVPHKIRYLGISNITLGILEQLYHAVEFKPAIVQNRFYPSTHFDTSIRAFCAENSVIYQSFWTLSANPKIVHSPEVGLVAKKVGLTPYEAMYSLVLALDNIVMLNGTTNAQHMVDDLSCVQRTREWASENPKEWTKYLDNFKMLLGETSKSEGS</sequence>
<dbReference type="OrthoDB" id="5357513at2759"/>
<dbReference type="Proteomes" id="UP000664203">
    <property type="component" value="Unassembled WGS sequence"/>
</dbReference>
<accession>A0A8H3EVV2</accession>
<dbReference type="Pfam" id="PF00248">
    <property type="entry name" value="Aldo_ket_red"/>
    <property type="match status" value="1"/>
</dbReference>
<reference evidence="3" key="1">
    <citation type="submission" date="2021-03" db="EMBL/GenBank/DDBJ databases">
        <authorList>
            <person name="Tagirdzhanova G."/>
        </authorList>
    </citation>
    <scope>NUCLEOTIDE SEQUENCE</scope>
</reference>
<comment type="caution">
    <text evidence="3">The sequence shown here is derived from an EMBL/GenBank/DDBJ whole genome shotgun (WGS) entry which is preliminary data.</text>
</comment>
<evidence type="ECO:0000313" key="4">
    <source>
        <dbReference type="Proteomes" id="UP000664203"/>
    </source>
</evidence>
<name>A0A8H3EVV2_9LECA</name>
<dbReference type="EMBL" id="CAJPDR010000061">
    <property type="protein sequence ID" value="CAF9913332.1"/>
    <property type="molecule type" value="Genomic_DNA"/>
</dbReference>
<evidence type="ECO:0000313" key="3">
    <source>
        <dbReference type="EMBL" id="CAF9913332.1"/>
    </source>
</evidence>
<dbReference type="PANTHER" id="PTHR43827">
    <property type="entry name" value="2,5-DIKETO-D-GLUCONIC ACID REDUCTASE"/>
    <property type="match status" value="1"/>
</dbReference>
<organism evidence="3 4">
    <name type="scientific">Alectoria fallacina</name>
    <dbReference type="NCBI Taxonomy" id="1903189"/>
    <lineage>
        <taxon>Eukaryota</taxon>
        <taxon>Fungi</taxon>
        <taxon>Dikarya</taxon>
        <taxon>Ascomycota</taxon>
        <taxon>Pezizomycotina</taxon>
        <taxon>Lecanoromycetes</taxon>
        <taxon>OSLEUM clade</taxon>
        <taxon>Lecanoromycetidae</taxon>
        <taxon>Lecanorales</taxon>
        <taxon>Lecanorineae</taxon>
        <taxon>Parmeliaceae</taxon>
        <taxon>Alectoria</taxon>
    </lineage>
</organism>
<evidence type="ECO:0000259" key="2">
    <source>
        <dbReference type="Pfam" id="PF00248"/>
    </source>
</evidence>
<dbReference type="InterPro" id="IPR023210">
    <property type="entry name" value="NADP_OxRdtase_dom"/>
</dbReference>
<keyword evidence="4" id="KW-1185">Reference proteome</keyword>
<dbReference type="GO" id="GO:0016491">
    <property type="term" value="F:oxidoreductase activity"/>
    <property type="evidence" value="ECO:0007669"/>
    <property type="project" value="UniProtKB-KW"/>
</dbReference>
<gene>
    <name evidence="3" type="ORF">ALECFALPRED_008754</name>
</gene>